<dbReference type="AlphaFoldDB" id="A0A1J3I868"/>
<proteinExistence type="predicted"/>
<name>A0A1J3I868_NOCCA</name>
<dbReference type="EMBL" id="GEVL01000731">
    <property type="protein sequence ID" value="JAU76610.1"/>
    <property type="molecule type" value="Transcribed_RNA"/>
</dbReference>
<gene>
    <name evidence="1" type="ORF">LE_TR8878_c1_g1_i1_g.29750</name>
</gene>
<organism evidence="1">
    <name type="scientific">Noccaea caerulescens</name>
    <name type="common">Alpine penny-cress</name>
    <name type="synonym">Thlaspi caerulescens</name>
    <dbReference type="NCBI Taxonomy" id="107243"/>
    <lineage>
        <taxon>Eukaryota</taxon>
        <taxon>Viridiplantae</taxon>
        <taxon>Streptophyta</taxon>
        <taxon>Embryophyta</taxon>
        <taxon>Tracheophyta</taxon>
        <taxon>Spermatophyta</taxon>
        <taxon>Magnoliopsida</taxon>
        <taxon>eudicotyledons</taxon>
        <taxon>Gunneridae</taxon>
        <taxon>Pentapetalae</taxon>
        <taxon>rosids</taxon>
        <taxon>malvids</taxon>
        <taxon>Brassicales</taxon>
        <taxon>Brassicaceae</taxon>
        <taxon>Coluteocarpeae</taxon>
        <taxon>Noccaea</taxon>
    </lineage>
</organism>
<evidence type="ECO:0000313" key="1">
    <source>
        <dbReference type="EMBL" id="JAU76610.1"/>
    </source>
</evidence>
<protein>
    <submittedName>
        <fullName evidence="1">Uncharacterized protein</fullName>
    </submittedName>
</protein>
<sequence>MDAESGYGIIKNAENRVVWLGFGQVGKGKAREMGPMGTANWTSDTSMTHVGSNARKVEGMRALSCEHSFTGMILIAIIFVTQRFKTNSAQDRRSRMSVAVGV</sequence>
<accession>A0A1J3I868</accession>
<reference evidence="1" key="1">
    <citation type="submission" date="2016-07" db="EMBL/GenBank/DDBJ databases">
        <title>De novo transcriptome assembly of four accessions of the metal hyperaccumulator plant Noccaea caerulescens.</title>
        <authorList>
            <person name="Blande D."/>
            <person name="Halimaa P."/>
            <person name="Tervahauta A.I."/>
            <person name="Aarts M.G."/>
            <person name="Karenlampi S.O."/>
        </authorList>
    </citation>
    <scope>NUCLEOTIDE SEQUENCE</scope>
</reference>